<evidence type="ECO:0000256" key="2">
    <source>
        <dbReference type="SAM" id="SignalP"/>
    </source>
</evidence>
<gene>
    <name evidence="3" type="ORF">MB901379_02629</name>
</gene>
<feature type="signal peptide" evidence="2">
    <location>
        <begin position="1"/>
        <end position="22"/>
    </location>
</feature>
<proteinExistence type="predicted"/>
<dbReference type="OrthoDB" id="4749256at2"/>
<evidence type="ECO:0000256" key="1">
    <source>
        <dbReference type="SAM" id="MobiDB-lite"/>
    </source>
</evidence>
<dbReference type="EMBL" id="LR130759">
    <property type="protein sequence ID" value="VDM89062.1"/>
    <property type="molecule type" value="Genomic_DNA"/>
</dbReference>
<sequence length="159" mass="15450" precursor="true">MPGKAICALAAAAMASGLVASACSSSPGSGTATTSATSRPSQAGSAAQLPSLIPTPANTERTDGPDTLVDNGTHLHFLVNGAPTEVMDAYKTALEGYGWSVTAESSGGGGGGGGATYTGTNGDAYGVFTGGGFGSSTDIDACAWRSKPAAPSCGNRGRR</sequence>
<reference evidence="4" key="1">
    <citation type="submission" date="2018-02" db="EMBL/GenBank/DDBJ databases">
        <authorList>
            <person name="Seth-Smith MB H."/>
            <person name="Seth-Smith H."/>
        </authorList>
    </citation>
    <scope>NUCLEOTIDE SEQUENCE [LARGE SCALE GENOMIC DNA]</scope>
</reference>
<dbReference type="PROSITE" id="PS51257">
    <property type="entry name" value="PROKAR_LIPOPROTEIN"/>
    <property type="match status" value="1"/>
</dbReference>
<name>A0A447GF13_9MYCO</name>
<keyword evidence="2" id="KW-0732">Signal</keyword>
<feature type="chain" id="PRO_5019183409" evidence="2">
    <location>
        <begin position="23"/>
        <end position="159"/>
    </location>
</feature>
<accession>A0A447GF13</accession>
<organism evidence="3 4">
    <name type="scientific">Mycobacterium basiliense</name>
    <dbReference type="NCBI Taxonomy" id="2094119"/>
    <lineage>
        <taxon>Bacteria</taxon>
        <taxon>Bacillati</taxon>
        <taxon>Actinomycetota</taxon>
        <taxon>Actinomycetes</taxon>
        <taxon>Mycobacteriales</taxon>
        <taxon>Mycobacteriaceae</taxon>
        <taxon>Mycobacterium</taxon>
    </lineage>
</organism>
<feature type="region of interest" description="Disordered" evidence="1">
    <location>
        <begin position="26"/>
        <end position="66"/>
    </location>
</feature>
<feature type="compositionally biased region" description="Low complexity" evidence="1">
    <location>
        <begin position="26"/>
        <end position="41"/>
    </location>
</feature>
<dbReference type="KEGG" id="mbai:MB901379_02629"/>
<evidence type="ECO:0000313" key="3">
    <source>
        <dbReference type="EMBL" id="VDM89062.1"/>
    </source>
</evidence>
<dbReference type="Proteomes" id="UP000269998">
    <property type="component" value="Chromosome"/>
</dbReference>
<protein>
    <submittedName>
        <fullName evidence="3">Uncharacterized protein</fullName>
    </submittedName>
</protein>
<dbReference type="AlphaFoldDB" id="A0A447GF13"/>
<dbReference type="RefSeq" id="WP_158019134.1">
    <property type="nucleotide sequence ID" value="NZ_CBCSKE010000024.1"/>
</dbReference>
<evidence type="ECO:0000313" key="4">
    <source>
        <dbReference type="Proteomes" id="UP000269998"/>
    </source>
</evidence>
<keyword evidence="4" id="KW-1185">Reference proteome</keyword>